<dbReference type="AlphaFoldDB" id="A0A1E7FPI3"/>
<gene>
    <name evidence="4" type="ORF">FRACYDRAFT_260220</name>
</gene>
<dbReference type="InterPro" id="IPR002677">
    <property type="entry name" value="Ribosomal_bL32"/>
</dbReference>
<dbReference type="OrthoDB" id="2014905at2759"/>
<dbReference type="KEGG" id="fcy:FRACYDRAFT_260220"/>
<dbReference type="Proteomes" id="UP000095751">
    <property type="component" value="Unassembled WGS sequence"/>
</dbReference>
<proteinExistence type="inferred from homology"/>
<evidence type="ECO:0000256" key="2">
    <source>
        <dbReference type="ARBA" id="ARBA00022980"/>
    </source>
</evidence>
<evidence type="ECO:0000313" key="5">
    <source>
        <dbReference type="Proteomes" id="UP000095751"/>
    </source>
</evidence>
<keyword evidence="3" id="KW-0687">Ribonucleoprotein</keyword>
<dbReference type="GO" id="GO:0015934">
    <property type="term" value="C:large ribosomal subunit"/>
    <property type="evidence" value="ECO:0007669"/>
    <property type="project" value="InterPro"/>
</dbReference>
<name>A0A1E7FPI3_9STRA</name>
<reference evidence="4 5" key="1">
    <citation type="submission" date="2016-09" db="EMBL/GenBank/DDBJ databases">
        <title>Extensive genetic diversity and differential bi-allelic expression allows diatom success in the polar Southern Ocean.</title>
        <authorList>
            <consortium name="DOE Joint Genome Institute"/>
            <person name="Mock T."/>
            <person name="Otillar R.P."/>
            <person name="Strauss J."/>
            <person name="Dupont C."/>
            <person name="Frickenhaus S."/>
            <person name="Maumus F."/>
            <person name="Mcmullan M."/>
            <person name="Sanges R."/>
            <person name="Schmutz J."/>
            <person name="Toseland A."/>
            <person name="Valas R."/>
            <person name="Veluchamy A."/>
            <person name="Ward B.J."/>
            <person name="Allen A."/>
            <person name="Barry K."/>
            <person name="Falciatore A."/>
            <person name="Ferrante M."/>
            <person name="Fortunato A.E."/>
            <person name="Gloeckner G."/>
            <person name="Gruber A."/>
            <person name="Hipkin R."/>
            <person name="Janech M."/>
            <person name="Kroth P."/>
            <person name="Leese F."/>
            <person name="Lindquist E."/>
            <person name="Lyon B.R."/>
            <person name="Martin J."/>
            <person name="Mayer C."/>
            <person name="Parker M."/>
            <person name="Quesneville H."/>
            <person name="Raymond J."/>
            <person name="Uhlig C."/>
            <person name="Valentin K.U."/>
            <person name="Worden A.Z."/>
            <person name="Armbrust E.V."/>
            <person name="Bowler C."/>
            <person name="Green B."/>
            <person name="Moulton V."/>
            <person name="Van Oosterhout C."/>
            <person name="Grigoriev I."/>
        </authorList>
    </citation>
    <scope>NUCLEOTIDE SEQUENCE [LARGE SCALE GENOMIC DNA]</scope>
    <source>
        <strain evidence="4 5">CCMP1102</strain>
    </source>
</reference>
<dbReference type="Pfam" id="PF01783">
    <property type="entry name" value="Ribosomal_L32p"/>
    <property type="match status" value="1"/>
</dbReference>
<evidence type="ECO:0000256" key="1">
    <source>
        <dbReference type="ARBA" id="ARBA00008560"/>
    </source>
</evidence>
<keyword evidence="5" id="KW-1185">Reference proteome</keyword>
<accession>A0A1E7FPI3</accession>
<evidence type="ECO:0000313" key="4">
    <source>
        <dbReference type="EMBL" id="OEU20072.1"/>
    </source>
</evidence>
<dbReference type="SUPFAM" id="SSF57829">
    <property type="entry name" value="Zn-binding ribosomal proteins"/>
    <property type="match status" value="1"/>
</dbReference>
<dbReference type="GO" id="GO:0003735">
    <property type="term" value="F:structural constituent of ribosome"/>
    <property type="evidence" value="ECO:0007669"/>
    <property type="project" value="InterPro"/>
</dbReference>
<organism evidence="4 5">
    <name type="scientific">Fragilariopsis cylindrus CCMP1102</name>
    <dbReference type="NCBI Taxonomy" id="635003"/>
    <lineage>
        <taxon>Eukaryota</taxon>
        <taxon>Sar</taxon>
        <taxon>Stramenopiles</taxon>
        <taxon>Ochrophyta</taxon>
        <taxon>Bacillariophyta</taxon>
        <taxon>Bacillariophyceae</taxon>
        <taxon>Bacillariophycidae</taxon>
        <taxon>Bacillariales</taxon>
        <taxon>Bacillariaceae</taxon>
        <taxon>Fragilariopsis</taxon>
    </lineage>
</organism>
<keyword evidence="2" id="KW-0689">Ribosomal protein</keyword>
<evidence type="ECO:0000256" key="3">
    <source>
        <dbReference type="ARBA" id="ARBA00023274"/>
    </source>
</evidence>
<dbReference type="EMBL" id="KV784355">
    <property type="protein sequence ID" value="OEU20072.1"/>
    <property type="molecule type" value="Genomic_DNA"/>
</dbReference>
<protein>
    <submittedName>
        <fullName evidence="4">Uncharacterized protein</fullName>
    </submittedName>
</protein>
<dbReference type="InterPro" id="IPR011332">
    <property type="entry name" value="Ribosomal_zn-bd"/>
</dbReference>
<comment type="similarity">
    <text evidence="1">Belongs to the bacterial ribosomal protein bL32 family.</text>
</comment>
<dbReference type="InParanoid" id="A0A1E7FPI3"/>
<dbReference type="GO" id="GO:0006412">
    <property type="term" value="P:translation"/>
    <property type="evidence" value="ECO:0007669"/>
    <property type="project" value="InterPro"/>
</dbReference>
<sequence length="143" mass="16891">MIRQSLSQQSSLMIRWASILFRERLSTTTIINTTSLFSAPIFCGLLTRNIPILMPNNNNNNIVLDENQNYQNHQQQQEDQQQQQHIWFAVPKSKISRSRKRMKTTAQKRIPLKKNIVFDPRTGEVTLKHKLPFNWKDYLPKID</sequence>
<dbReference type="NCBIfam" id="TIGR01031">
    <property type="entry name" value="rpmF_bact"/>
    <property type="match status" value="1"/>
</dbReference>